<comment type="caution">
    <text evidence="8">The sequence shown here is derived from an EMBL/GenBank/DDBJ whole genome shotgun (WGS) entry which is preliminary data.</text>
</comment>
<dbReference type="AlphaFoldDB" id="A0A3G9GTF7"/>
<evidence type="ECO:0000313" key="8">
    <source>
        <dbReference type="EMBL" id="CDB47062.1"/>
    </source>
</evidence>
<dbReference type="OrthoDB" id="9812980at2"/>
<dbReference type="PANTHER" id="PTHR12677:SF59">
    <property type="entry name" value="GOLGI APPARATUS MEMBRANE PROTEIN TVP38-RELATED"/>
    <property type="match status" value="1"/>
</dbReference>
<accession>R6J9V0</accession>
<dbReference type="RefSeq" id="WP_021718974.1">
    <property type="nucleotide sequence ID" value="NZ_AP019004.1"/>
</dbReference>
<dbReference type="Proteomes" id="UP000484547">
    <property type="component" value="Unassembled WGS sequence"/>
</dbReference>
<comment type="similarity">
    <text evidence="6">Belongs to the TVP38/TMEM64 family.</text>
</comment>
<evidence type="ECO:0000256" key="5">
    <source>
        <dbReference type="ARBA" id="ARBA00023136"/>
    </source>
</evidence>
<dbReference type="EMBL" id="WNBM01000012">
    <property type="protein sequence ID" value="MTT76808.1"/>
    <property type="molecule type" value="Genomic_DNA"/>
</dbReference>
<keyword evidence="4 6" id="KW-1133">Transmembrane helix</keyword>
<feature type="transmembrane region" description="Helical" evidence="6">
    <location>
        <begin position="199"/>
        <end position="220"/>
    </location>
</feature>
<dbReference type="GeneID" id="49407980"/>
<protein>
    <recommendedName>
        <fullName evidence="6">TVP38/TMEM64 family membrane protein</fullName>
    </recommendedName>
</protein>
<evidence type="ECO:0000259" key="7">
    <source>
        <dbReference type="Pfam" id="PF09335"/>
    </source>
</evidence>
<keyword evidence="3 6" id="KW-0812">Transmembrane</keyword>
<dbReference type="GO" id="GO:0005886">
    <property type="term" value="C:plasma membrane"/>
    <property type="evidence" value="ECO:0007669"/>
    <property type="project" value="UniProtKB-SubCell"/>
</dbReference>
<dbReference type="Pfam" id="PF09335">
    <property type="entry name" value="VTT_dom"/>
    <property type="match status" value="1"/>
</dbReference>
<feature type="domain" description="VTT" evidence="7">
    <location>
        <begin position="74"/>
        <end position="189"/>
    </location>
</feature>
<keyword evidence="2 6" id="KW-1003">Cell membrane</keyword>
<reference evidence="8" key="1">
    <citation type="submission" date="2012-11" db="EMBL/GenBank/DDBJ databases">
        <title>Dependencies among metagenomic species, viruses, plasmids and units of genetic variation.</title>
        <authorList>
            <person name="Nielsen H.B."/>
            <person name="Almeida M."/>
            <person name="Juncker A.S."/>
            <person name="Rasmussen S."/>
            <person name="Li J."/>
            <person name="Sunagawa S."/>
            <person name="Plichta D."/>
            <person name="Gautier L."/>
            <person name="Le Chatelier E."/>
            <person name="Peletier E."/>
            <person name="Bonde I."/>
            <person name="Nielsen T."/>
            <person name="Manichanh C."/>
            <person name="Arumugam M."/>
            <person name="Batto J."/>
            <person name="Santos M.B.Q.D."/>
            <person name="Blom N."/>
            <person name="Borruel N."/>
            <person name="Burgdorf K.S."/>
            <person name="Boumezbeur F."/>
            <person name="Casellas F."/>
            <person name="Dore J."/>
            <person name="Guarner F."/>
            <person name="Hansen T."/>
            <person name="Hildebrand F."/>
            <person name="Kaas R.S."/>
            <person name="Kennedy S."/>
            <person name="Kristiansen K."/>
            <person name="Kultima J.R."/>
            <person name="Leonard P."/>
            <person name="Levenez F."/>
            <person name="Lund O."/>
            <person name="Moumen B."/>
            <person name="Le Paslier D."/>
            <person name="Pons N."/>
            <person name="Pedersen O."/>
            <person name="Prifti E."/>
            <person name="Qin J."/>
            <person name="Raes J."/>
            <person name="Tap J."/>
            <person name="Tims S."/>
            <person name="Ussery D.W."/>
            <person name="Yamada T."/>
            <person name="MetaHit consortium"/>
            <person name="Renault P."/>
            <person name="Sicheritz-Ponten T."/>
            <person name="Bork P."/>
            <person name="Wang J."/>
            <person name="Brunak S."/>
            <person name="Ehrlich S.D."/>
        </authorList>
    </citation>
    <scope>NUCLEOTIDE SEQUENCE [LARGE SCALE GENOMIC DNA]</scope>
</reference>
<gene>
    <name evidence="8" type="ORF">BN533_02075</name>
    <name evidence="9" type="ORF">GMD11_11155</name>
    <name evidence="10" type="ORF">GMD18_11150</name>
</gene>
<reference evidence="11 12" key="2">
    <citation type="journal article" date="2019" name="Nat. Med.">
        <title>A library of human gut bacterial isolates paired with longitudinal multiomics data enables mechanistic microbiome research.</title>
        <authorList>
            <person name="Poyet M."/>
            <person name="Groussin M."/>
            <person name="Gibbons S.M."/>
            <person name="Avila-Pacheco J."/>
            <person name="Jiang X."/>
            <person name="Kearney S.M."/>
            <person name="Perrotta A.R."/>
            <person name="Berdy B."/>
            <person name="Zhao S."/>
            <person name="Lieberman T.D."/>
            <person name="Swanson P.K."/>
            <person name="Smith M."/>
            <person name="Roesemann S."/>
            <person name="Alexander J.E."/>
            <person name="Rich S.A."/>
            <person name="Livny J."/>
            <person name="Vlamakis H."/>
            <person name="Clish C."/>
            <person name="Bullock K."/>
            <person name="Deik A."/>
            <person name="Scott J."/>
            <person name="Pierce K.A."/>
            <person name="Xavier R.J."/>
            <person name="Alm E.J."/>
        </authorList>
    </citation>
    <scope>NUCLEOTIDE SEQUENCE [LARGE SCALE GENOMIC DNA]</scope>
    <source>
        <strain evidence="9 12">BIOML-A13</strain>
        <strain evidence="10 11">BIOML-A3</strain>
    </source>
</reference>
<dbReference type="InterPro" id="IPR015414">
    <property type="entry name" value="TMEM64"/>
</dbReference>
<accession>A0A3G9GTF7</accession>
<dbReference type="EMBL" id="CBDS010000103">
    <property type="protein sequence ID" value="CDB47062.1"/>
    <property type="molecule type" value="Genomic_DNA"/>
</dbReference>
<evidence type="ECO:0000313" key="10">
    <source>
        <dbReference type="EMBL" id="MTU04940.1"/>
    </source>
</evidence>
<evidence type="ECO:0000256" key="3">
    <source>
        <dbReference type="ARBA" id="ARBA00022692"/>
    </source>
</evidence>
<dbReference type="EMBL" id="WNBW01000014">
    <property type="protein sequence ID" value="MTU04940.1"/>
    <property type="molecule type" value="Genomic_DNA"/>
</dbReference>
<dbReference type="PANTHER" id="PTHR12677">
    <property type="entry name" value="GOLGI APPARATUS MEMBRANE PROTEIN TVP38-RELATED"/>
    <property type="match status" value="1"/>
</dbReference>
<comment type="subcellular location">
    <subcellularLocation>
        <location evidence="1 6">Cell membrane</location>
        <topology evidence="1 6">Multi-pass membrane protein</topology>
    </subcellularLocation>
</comment>
<evidence type="ECO:0000256" key="1">
    <source>
        <dbReference type="ARBA" id="ARBA00004651"/>
    </source>
</evidence>
<dbReference type="InterPro" id="IPR032816">
    <property type="entry name" value="VTT_dom"/>
</dbReference>
<feature type="transmembrane region" description="Helical" evidence="6">
    <location>
        <begin position="59"/>
        <end position="81"/>
    </location>
</feature>
<name>A0A3G9GTF7_9FIRM</name>
<keyword evidence="5 6" id="KW-0472">Membrane</keyword>
<organism evidence="8">
    <name type="scientific">Phascolarctobacterium faecium</name>
    <dbReference type="NCBI Taxonomy" id="33025"/>
    <lineage>
        <taxon>Bacteria</taxon>
        <taxon>Bacillati</taxon>
        <taxon>Bacillota</taxon>
        <taxon>Negativicutes</taxon>
        <taxon>Acidaminococcales</taxon>
        <taxon>Acidaminococcaceae</taxon>
        <taxon>Phascolarctobacterium</taxon>
    </lineage>
</organism>
<sequence length="229" mass="25180">MIENFLNSCRRHREMLRFSVLAIFIIWVVWQLHSSPYILHPSSVEDVRRWVASYGSLGPLVYIALYTVRPVLFFPSIFLNLSASILFGPMLGIVYLLCGGLSSAVLCYALGSLGGGRRLLDRYGGSWGERLTNYLSGSGGFVKMLWLRTVPIFPYDPVSIIAGCCKMNLQLYAAATVLGMLPGAIAYNLLADSILGGRGLYVSVAVVIIAFGLPLAWWALGGEHKKLKE</sequence>
<evidence type="ECO:0000256" key="6">
    <source>
        <dbReference type="RuleBase" id="RU366058"/>
    </source>
</evidence>
<proteinExistence type="inferred from homology"/>
<evidence type="ECO:0000313" key="9">
    <source>
        <dbReference type="EMBL" id="MTT76808.1"/>
    </source>
</evidence>
<evidence type="ECO:0000256" key="2">
    <source>
        <dbReference type="ARBA" id="ARBA00022475"/>
    </source>
</evidence>
<evidence type="ECO:0000313" key="12">
    <source>
        <dbReference type="Proteomes" id="UP000484547"/>
    </source>
</evidence>
<feature type="transmembrane region" description="Helical" evidence="6">
    <location>
        <begin position="93"/>
        <end position="111"/>
    </location>
</feature>
<feature type="transmembrane region" description="Helical" evidence="6">
    <location>
        <begin position="20"/>
        <end position="39"/>
    </location>
</feature>
<keyword evidence="11" id="KW-1185">Reference proteome</keyword>
<feature type="transmembrane region" description="Helical" evidence="6">
    <location>
        <begin position="169"/>
        <end position="187"/>
    </location>
</feature>
<evidence type="ECO:0000256" key="4">
    <source>
        <dbReference type="ARBA" id="ARBA00022989"/>
    </source>
</evidence>
<dbReference type="Proteomes" id="UP000443070">
    <property type="component" value="Unassembled WGS sequence"/>
</dbReference>
<evidence type="ECO:0000313" key="11">
    <source>
        <dbReference type="Proteomes" id="UP000443070"/>
    </source>
</evidence>